<dbReference type="GO" id="GO:0016887">
    <property type="term" value="F:ATP hydrolysis activity"/>
    <property type="evidence" value="ECO:0007669"/>
    <property type="project" value="InterPro"/>
</dbReference>
<proteinExistence type="inferred from homology"/>
<evidence type="ECO:0000259" key="13">
    <source>
        <dbReference type="PROSITE" id="PS50893"/>
    </source>
</evidence>
<protein>
    <submittedName>
        <fullName evidence="15">Multidrug ABC transporter ATPase</fullName>
    </submittedName>
</protein>
<feature type="transmembrane region" description="Helical" evidence="12">
    <location>
        <begin position="67"/>
        <end position="88"/>
    </location>
</feature>
<dbReference type="InterPro" id="IPR003593">
    <property type="entry name" value="AAA+_ATPase"/>
</dbReference>
<feature type="domain" description="ABC transmembrane type-1" evidence="14">
    <location>
        <begin position="68"/>
        <end position="354"/>
    </location>
</feature>
<dbReference type="InterPro" id="IPR017871">
    <property type="entry name" value="ABC_transporter-like_CS"/>
</dbReference>
<evidence type="ECO:0000313" key="16">
    <source>
        <dbReference type="Proteomes" id="UP000536624"/>
    </source>
</evidence>
<keyword evidence="4" id="KW-0997">Cell inner membrane</keyword>
<evidence type="ECO:0000259" key="14">
    <source>
        <dbReference type="PROSITE" id="PS50929"/>
    </source>
</evidence>
<accession>A0A7X5XCK7</accession>
<dbReference type="PANTHER" id="PTHR43394:SF7">
    <property type="entry name" value="ABC TRANSPORTER B FAMILY MEMBER 28"/>
    <property type="match status" value="1"/>
</dbReference>
<gene>
    <name evidence="15" type="ORF">SMALB_8886</name>
</gene>
<evidence type="ECO:0000256" key="12">
    <source>
        <dbReference type="SAM" id="Phobius"/>
    </source>
</evidence>
<dbReference type="Gene3D" id="3.40.50.300">
    <property type="entry name" value="P-loop containing nucleotide triphosphate hydrolases"/>
    <property type="match status" value="1"/>
</dbReference>
<feature type="region of interest" description="Disordered" evidence="11">
    <location>
        <begin position="24"/>
        <end position="47"/>
    </location>
</feature>
<dbReference type="PANTHER" id="PTHR43394">
    <property type="entry name" value="ATP-DEPENDENT PERMEASE MDL1, MITOCHONDRIAL"/>
    <property type="match status" value="1"/>
</dbReference>
<evidence type="ECO:0000256" key="9">
    <source>
        <dbReference type="ARBA" id="ARBA00023136"/>
    </source>
</evidence>
<dbReference type="AlphaFoldDB" id="A0A7X5XCK7"/>
<feature type="domain" description="ABC transporter" evidence="13">
    <location>
        <begin position="432"/>
        <end position="665"/>
    </location>
</feature>
<feature type="transmembrane region" description="Helical" evidence="12">
    <location>
        <begin position="209"/>
        <end position="226"/>
    </location>
</feature>
<dbReference type="InterPro" id="IPR003439">
    <property type="entry name" value="ABC_transporter-like_ATP-bd"/>
</dbReference>
<keyword evidence="5 12" id="KW-0812">Transmembrane</keyword>
<dbReference type="PROSITE" id="PS50929">
    <property type="entry name" value="ABC_TM1F"/>
    <property type="match status" value="1"/>
</dbReference>
<dbReference type="GO" id="GO:0005975">
    <property type="term" value="P:carbohydrate metabolic process"/>
    <property type="evidence" value="ECO:0007669"/>
    <property type="project" value="InterPro"/>
</dbReference>
<feature type="transmembrane region" description="Helical" evidence="12">
    <location>
        <begin position="103"/>
        <end position="128"/>
    </location>
</feature>
<dbReference type="GO" id="GO:0005886">
    <property type="term" value="C:plasma membrane"/>
    <property type="evidence" value="ECO:0007669"/>
    <property type="project" value="UniProtKB-SubCell"/>
</dbReference>
<comment type="caution">
    <text evidence="15">The sequence shown here is derived from an EMBL/GenBank/DDBJ whole genome shotgun (WGS) entry which is preliminary data.</text>
</comment>
<feature type="transmembrane region" description="Helical" evidence="12">
    <location>
        <begin position="183"/>
        <end position="203"/>
    </location>
</feature>
<dbReference type="PROSITE" id="PS01095">
    <property type="entry name" value="GH18_1"/>
    <property type="match status" value="1"/>
</dbReference>
<evidence type="ECO:0000256" key="3">
    <source>
        <dbReference type="ARBA" id="ARBA00022475"/>
    </source>
</evidence>
<evidence type="ECO:0000256" key="8">
    <source>
        <dbReference type="ARBA" id="ARBA00022989"/>
    </source>
</evidence>
<dbReference type="Proteomes" id="UP000536624">
    <property type="component" value="Unassembled WGS sequence"/>
</dbReference>
<keyword evidence="7" id="KW-0067">ATP-binding</keyword>
<dbReference type="GO" id="GO:0015421">
    <property type="term" value="F:ABC-type oligopeptide transporter activity"/>
    <property type="evidence" value="ECO:0007669"/>
    <property type="project" value="TreeGrafter"/>
</dbReference>
<dbReference type="PROSITE" id="PS00211">
    <property type="entry name" value="ABC_TRANSPORTER_1"/>
    <property type="match status" value="1"/>
</dbReference>
<dbReference type="Pfam" id="PF00005">
    <property type="entry name" value="ABC_tran"/>
    <property type="match status" value="1"/>
</dbReference>
<evidence type="ECO:0000256" key="10">
    <source>
        <dbReference type="ARBA" id="ARBA00023455"/>
    </source>
</evidence>
<evidence type="ECO:0000256" key="7">
    <source>
        <dbReference type="ARBA" id="ARBA00022840"/>
    </source>
</evidence>
<dbReference type="Gene3D" id="1.20.1560.10">
    <property type="entry name" value="ABC transporter type 1, transmembrane domain"/>
    <property type="match status" value="1"/>
</dbReference>
<dbReference type="SUPFAM" id="SSF52540">
    <property type="entry name" value="P-loop containing nucleoside triphosphate hydrolases"/>
    <property type="match status" value="1"/>
</dbReference>
<dbReference type="SUPFAM" id="SSF90123">
    <property type="entry name" value="ABC transporter transmembrane region"/>
    <property type="match status" value="1"/>
</dbReference>
<evidence type="ECO:0000256" key="4">
    <source>
        <dbReference type="ARBA" id="ARBA00022519"/>
    </source>
</evidence>
<dbReference type="SMART" id="SM00382">
    <property type="entry name" value="AAA"/>
    <property type="match status" value="1"/>
</dbReference>
<evidence type="ECO:0000256" key="5">
    <source>
        <dbReference type="ARBA" id="ARBA00022692"/>
    </source>
</evidence>
<dbReference type="GO" id="GO:0004553">
    <property type="term" value="F:hydrolase activity, hydrolyzing O-glycosyl compounds"/>
    <property type="evidence" value="ECO:0007669"/>
    <property type="project" value="InterPro"/>
</dbReference>
<dbReference type="InterPro" id="IPR011527">
    <property type="entry name" value="ABC1_TM_dom"/>
</dbReference>
<dbReference type="InterPro" id="IPR027417">
    <property type="entry name" value="P-loop_NTPase"/>
</dbReference>
<keyword evidence="6" id="KW-0547">Nucleotide-binding</keyword>
<keyword evidence="2" id="KW-0813">Transport</keyword>
<organism evidence="15 16">
    <name type="scientific">Streptomyces malaysiensis</name>
    <dbReference type="NCBI Taxonomy" id="92644"/>
    <lineage>
        <taxon>Bacteria</taxon>
        <taxon>Bacillati</taxon>
        <taxon>Actinomycetota</taxon>
        <taxon>Actinomycetes</taxon>
        <taxon>Kitasatosporales</taxon>
        <taxon>Streptomycetaceae</taxon>
        <taxon>Streptomyces</taxon>
        <taxon>Streptomyces violaceusniger group</taxon>
    </lineage>
</organism>
<dbReference type="InterPro" id="IPR039421">
    <property type="entry name" value="Type_1_exporter"/>
</dbReference>
<keyword evidence="8 12" id="KW-1133">Transmembrane helix</keyword>
<evidence type="ECO:0000256" key="2">
    <source>
        <dbReference type="ARBA" id="ARBA00022448"/>
    </source>
</evidence>
<comment type="similarity">
    <text evidence="10">Belongs to the ABC transporter superfamily. Siderophore-Fe(3+) uptake transporter (SIUT) (TC 3.A.1.21) family.</text>
</comment>
<keyword evidence="9 12" id="KW-0472">Membrane</keyword>
<evidence type="ECO:0000256" key="1">
    <source>
        <dbReference type="ARBA" id="ARBA00004429"/>
    </source>
</evidence>
<feature type="transmembrane region" description="Helical" evidence="12">
    <location>
        <begin position="295"/>
        <end position="316"/>
    </location>
</feature>
<dbReference type="CDD" id="cd18550">
    <property type="entry name" value="ABC_6TM_exporter_like"/>
    <property type="match status" value="1"/>
</dbReference>
<keyword evidence="3" id="KW-1003">Cell membrane</keyword>
<dbReference type="Pfam" id="PF00664">
    <property type="entry name" value="ABC_membrane"/>
    <property type="match status" value="1"/>
</dbReference>
<dbReference type="GO" id="GO:0090374">
    <property type="term" value="P:oligopeptide export from mitochondrion"/>
    <property type="evidence" value="ECO:0007669"/>
    <property type="project" value="TreeGrafter"/>
</dbReference>
<dbReference type="PROSITE" id="PS50893">
    <property type="entry name" value="ABC_TRANSPORTER_2"/>
    <property type="match status" value="1"/>
</dbReference>
<name>A0A7X5XCK7_STRMQ</name>
<comment type="subcellular location">
    <subcellularLocation>
        <location evidence="1">Cell inner membrane</location>
        <topology evidence="1">Multi-pass membrane protein</topology>
    </subcellularLocation>
</comment>
<reference evidence="15 16" key="1">
    <citation type="submission" date="2020-02" db="EMBL/GenBank/DDBJ databases">
        <title>Streptomyces malaysiensis DSM14702 (JHCC583434, PFL_A843) Genome sequencing and assembly.</title>
        <authorList>
            <person name="Samborskyy M."/>
        </authorList>
    </citation>
    <scope>NUCLEOTIDE SEQUENCE [LARGE SCALE GENOMIC DNA]</scope>
    <source>
        <strain evidence="15 16">DSM 14702</strain>
    </source>
</reference>
<evidence type="ECO:0000256" key="6">
    <source>
        <dbReference type="ARBA" id="ARBA00022741"/>
    </source>
</evidence>
<dbReference type="GO" id="GO:0005524">
    <property type="term" value="F:ATP binding"/>
    <property type="evidence" value="ECO:0007669"/>
    <property type="project" value="UniProtKB-KW"/>
</dbReference>
<evidence type="ECO:0000313" key="15">
    <source>
        <dbReference type="EMBL" id="NIY70755.1"/>
    </source>
</evidence>
<dbReference type="InterPro" id="IPR036640">
    <property type="entry name" value="ABC1_TM_sf"/>
</dbReference>
<dbReference type="FunFam" id="3.40.50.300:FF:000221">
    <property type="entry name" value="Multidrug ABC transporter ATP-binding protein"/>
    <property type="match status" value="1"/>
</dbReference>
<dbReference type="EMBL" id="JAALLH010000002">
    <property type="protein sequence ID" value="NIY70755.1"/>
    <property type="molecule type" value="Genomic_DNA"/>
</dbReference>
<evidence type="ECO:0000256" key="11">
    <source>
        <dbReference type="SAM" id="MobiDB-lite"/>
    </source>
</evidence>
<sequence>MSYALKVRADAITARPCRRPRRPFCLQKEPMHPDTPPPSWTLSAQEPERPAQVRRILRLFRPYRGRLAVVGLLVAASALVSVASPFLLREILDTAIPDGRTGLLTLLALGMIAAAVVNSVFGVLQTLISTTVGQRVMHDLRTAVYDRLQRMPLAFFTRTRTGEVQSRIANDIGGMQATVTSTATSLVSNLTSVVATVVAMLALDWRLTVVSLLLLPLFVWVSRRVGAERKKITSQRQKQMATMSAMVTESLSVSGILLGRTMGRSESLTQQFAQESERLVDLEVRSNMAGRWRMSTIGIVMAAMPALIYWAAGIALQSGGPAVSIGTLVAFVSLQQGLLRPTVSLLSTGVQVQTSLALFARIFEYLDLPIDITEPAEPVRLEKVRGEVRFDGVDFDYESPAPGASNGPGVNGTPVGAPVNATPVNGTSVKGTPEVDISKGGPAKGTLRGIDLTVPAGGSLAVVGPTGSGKTTLSYLVPRLYDVTGGRLLIDGVDVRDLDFDTLARAVGVVSQETYLFHASVGENLRFAKPDATDEEIVAAAEAAQIHDHIASLPDGYDTLVGERGYRFSGGEKQRLAIARTILRDPPVLILDEATSALDTRTEQAVQQAIDALSAGRTTITIAHRLSTVRDADQIVVLDGGHIAERGTHEELLAMGGRYAALVRRDSHLAPVAPAV</sequence>
<dbReference type="InterPro" id="IPR001579">
    <property type="entry name" value="Glyco_hydro_18_chit_AS"/>
</dbReference>